<dbReference type="InterPro" id="IPR000014">
    <property type="entry name" value="PAS"/>
</dbReference>
<reference evidence="3 4" key="1">
    <citation type="submission" date="2018-05" db="EMBL/GenBank/DDBJ databases">
        <title>A metagenomic window into the 2 km-deep terrestrial subsurface aquifer revealed taxonomically and functionally diverse microbial community comprising novel uncultured bacterial lineages.</title>
        <authorList>
            <person name="Kadnikov V.V."/>
            <person name="Mardanov A.V."/>
            <person name="Beletsky A.V."/>
            <person name="Banks D."/>
            <person name="Pimenov N.V."/>
            <person name="Frank Y.A."/>
            <person name="Karnachuk O.V."/>
            <person name="Ravin N.V."/>
        </authorList>
    </citation>
    <scope>NUCLEOTIDE SEQUENCE [LARGE SCALE GENOMIC DNA]</scope>
    <source>
        <strain evidence="3">BY5</strain>
    </source>
</reference>
<dbReference type="Gene3D" id="3.30.450.20">
    <property type="entry name" value="PAS domain"/>
    <property type="match status" value="1"/>
</dbReference>
<gene>
    <name evidence="3" type="ORF">OZSIB_3938</name>
</gene>
<dbReference type="InterPro" id="IPR001932">
    <property type="entry name" value="PPM-type_phosphatase-like_dom"/>
</dbReference>
<evidence type="ECO:0000256" key="1">
    <source>
        <dbReference type="ARBA" id="ARBA00022801"/>
    </source>
</evidence>
<proteinExistence type="predicted"/>
<evidence type="ECO:0000313" key="4">
    <source>
        <dbReference type="Proteomes" id="UP000252355"/>
    </source>
</evidence>
<comment type="caution">
    <text evidence="3">The sequence shown here is derived from an EMBL/GenBank/DDBJ whole genome shotgun (WGS) entry which is preliminary data.</text>
</comment>
<sequence>MLSLSMTEVLDNLEDLGVYITDRQRRIVFWNKAAARITGFAAAEVVGRSCHDKVLSHVDRHGRSLCDSSVCPLALAMEQGRARTPRTFVFSRAKDGARVPMAVSVTPIKDAAGVVVGGLEVFREAASEVRDLELAQTVQRQWLPGPEQLARWPFLGHACCMAEMVGGDLVRVFPGANGTVAGLLADISGHGVASALVTGFLVSNLIPLEGKVRSPVEILQHLAGLYEQGGSTFHYYSAQAFVYDPVATRLHLANAGHPPPILLEEGGAGRFLDLPSDLIGLFEAREFATLELPDFTGKRLVIYSDGMTEAPDPAGRRLGEAGLLAACQRLAGLPPANHARALVDHVFAYTHAADPVDDLTALVLDGFGLARVR</sequence>
<dbReference type="Pfam" id="PF07228">
    <property type="entry name" value="SpoIIE"/>
    <property type="match status" value="1"/>
</dbReference>
<dbReference type="InterPro" id="IPR036457">
    <property type="entry name" value="PPM-type-like_dom_sf"/>
</dbReference>
<dbReference type="Gene3D" id="3.60.40.10">
    <property type="entry name" value="PPM-type phosphatase domain"/>
    <property type="match status" value="1"/>
</dbReference>
<dbReference type="EMBL" id="QOQW01000010">
    <property type="protein sequence ID" value="RCK79784.1"/>
    <property type="molecule type" value="Genomic_DNA"/>
</dbReference>
<keyword evidence="1" id="KW-0378">Hydrolase</keyword>
<organism evidence="3 4">
    <name type="scientific">Candidatus Ozemobacter sibiricus</name>
    <dbReference type="NCBI Taxonomy" id="2268124"/>
    <lineage>
        <taxon>Bacteria</taxon>
        <taxon>Candidatus Ozemobacteria</taxon>
        <taxon>Candidatus Ozemobacterales</taxon>
        <taxon>Candidatus Ozemobacteraceae</taxon>
        <taxon>Candidatus Ozemobacter</taxon>
    </lineage>
</organism>
<dbReference type="SUPFAM" id="SSF81606">
    <property type="entry name" value="PP2C-like"/>
    <property type="match status" value="1"/>
</dbReference>
<accession>A0A367ZNT1</accession>
<dbReference type="PROSITE" id="PS50112">
    <property type="entry name" value="PAS"/>
    <property type="match status" value="1"/>
</dbReference>
<feature type="domain" description="PAS" evidence="2">
    <location>
        <begin position="18"/>
        <end position="49"/>
    </location>
</feature>
<dbReference type="AlphaFoldDB" id="A0A367ZNT1"/>
<dbReference type="SMART" id="SM00331">
    <property type="entry name" value="PP2C_SIG"/>
    <property type="match status" value="1"/>
</dbReference>
<name>A0A367ZNT1_9BACT</name>
<evidence type="ECO:0000259" key="2">
    <source>
        <dbReference type="PROSITE" id="PS50112"/>
    </source>
</evidence>
<dbReference type="PANTHER" id="PTHR43156:SF2">
    <property type="entry name" value="STAGE II SPORULATION PROTEIN E"/>
    <property type="match status" value="1"/>
</dbReference>
<dbReference type="PANTHER" id="PTHR43156">
    <property type="entry name" value="STAGE II SPORULATION PROTEIN E-RELATED"/>
    <property type="match status" value="1"/>
</dbReference>
<dbReference type="InterPro" id="IPR035965">
    <property type="entry name" value="PAS-like_dom_sf"/>
</dbReference>
<dbReference type="GO" id="GO:0016791">
    <property type="term" value="F:phosphatase activity"/>
    <property type="evidence" value="ECO:0007669"/>
    <property type="project" value="TreeGrafter"/>
</dbReference>
<protein>
    <submittedName>
        <fullName evidence="3">Serine phosphatase RsbU, regulator of sigma subunit</fullName>
    </submittedName>
</protein>
<dbReference type="InterPro" id="IPR052016">
    <property type="entry name" value="Bact_Sigma-Reg"/>
</dbReference>
<dbReference type="Pfam" id="PF13426">
    <property type="entry name" value="PAS_9"/>
    <property type="match status" value="1"/>
</dbReference>
<evidence type="ECO:0000313" key="3">
    <source>
        <dbReference type="EMBL" id="RCK79784.1"/>
    </source>
</evidence>
<dbReference type="CDD" id="cd00130">
    <property type="entry name" value="PAS"/>
    <property type="match status" value="1"/>
</dbReference>
<dbReference type="SUPFAM" id="SSF55785">
    <property type="entry name" value="PYP-like sensor domain (PAS domain)"/>
    <property type="match status" value="1"/>
</dbReference>
<dbReference type="NCBIfam" id="TIGR00229">
    <property type="entry name" value="sensory_box"/>
    <property type="match status" value="1"/>
</dbReference>
<dbReference type="Proteomes" id="UP000252355">
    <property type="component" value="Unassembled WGS sequence"/>
</dbReference>